<dbReference type="Proteomes" id="UP001469553">
    <property type="component" value="Unassembled WGS sequence"/>
</dbReference>
<gene>
    <name evidence="1" type="ORF">AMECASPLE_033150</name>
</gene>
<comment type="caution">
    <text evidence="1">The sequence shown here is derived from an EMBL/GenBank/DDBJ whole genome shotgun (WGS) entry which is preliminary data.</text>
</comment>
<protein>
    <submittedName>
        <fullName evidence="1">Uncharacterized protein</fullName>
    </submittedName>
</protein>
<accession>A0ABV0XJR3</accession>
<organism evidence="1 2">
    <name type="scientific">Ameca splendens</name>
    <dbReference type="NCBI Taxonomy" id="208324"/>
    <lineage>
        <taxon>Eukaryota</taxon>
        <taxon>Metazoa</taxon>
        <taxon>Chordata</taxon>
        <taxon>Craniata</taxon>
        <taxon>Vertebrata</taxon>
        <taxon>Euteleostomi</taxon>
        <taxon>Actinopterygii</taxon>
        <taxon>Neopterygii</taxon>
        <taxon>Teleostei</taxon>
        <taxon>Neoteleostei</taxon>
        <taxon>Acanthomorphata</taxon>
        <taxon>Ovalentaria</taxon>
        <taxon>Atherinomorphae</taxon>
        <taxon>Cyprinodontiformes</taxon>
        <taxon>Goodeidae</taxon>
        <taxon>Ameca</taxon>
    </lineage>
</organism>
<evidence type="ECO:0000313" key="1">
    <source>
        <dbReference type="EMBL" id="MEQ2281704.1"/>
    </source>
</evidence>
<keyword evidence="2" id="KW-1185">Reference proteome</keyword>
<evidence type="ECO:0000313" key="2">
    <source>
        <dbReference type="Proteomes" id="UP001469553"/>
    </source>
</evidence>
<proteinExistence type="predicted"/>
<reference evidence="1 2" key="1">
    <citation type="submission" date="2021-06" db="EMBL/GenBank/DDBJ databases">
        <authorList>
            <person name="Palmer J.M."/>
        </authorList>
    </citation>
    <scope>NUCLEOTIDE SEQUENCE [LARGE SCALE GENOMIC DNA]</scope>
    <source>
        <strain evidence="1 2">AS_MEX2019</strain>
        <tissue evidence="1">Muscle</tissue>
    </source>
</reference>
<sequence>MCSLLSSRLENSVRLHVLSSLSLLDVGTKGATIINLLLFSTIESTPGLVLLCSFCISAPFSPTPSQSRQMAAHTEPGSAGGFFLLKGSFPFHCRYMHAQYMKDCCKVNASDCLLSTCSSRSECCKSLTRCNLLGFLR</sequence>
<name>A0ABV0XJR3_9TELE</name>
<dbReference type="EMBL" id="JAHRIP010004438">
    <property type="protein sequence ID" value="MEQ2281704.1"/>
    <property type="molecule type" value="Genomic_DNA"/>
</dbReference>